<dbReference type="AlphaFoldDB" id="A0A0F4YEI9"/>
<evidence type="ECO:0000256" key="4">
    <source>
        <dbReference type="ARBA" id="ARBA00022729"/>
    </source>
</evidence>
<evidence type="ECO:0000313" key="10">
    <source>
        <dbReference type="Proteomes" id="UP000053958"/>
    </source>
</evidence>
<dbReference type="GO" id="GO:0005576">
    <property type="term" value="C:extracellular region"/>
    <property type="evidence" value="ECO:0007669"/>
    <property type="project" value="TreeGrafter"/>
</dbReference>
<keyword evidence="2" id="KW-0134">Cell wall</keyword>
<dbReference type="GO" id="GO:0008289">
    <property type="term" value="F:lipid binding"/>
    <property type="evidence" value="ECO:0007669"/>
    <property type="project" value="UniProtKB-KW"/>
</dbReference>
<evidence type="ECO:0000256" key="8">
    <source>
        <dbReference type="SAM" id="SignalP"/>
    </source>
</evidence>
<comment type="caution">
    <text evidence="9">The sequence shown here is derived from an EMBL/GenBank/DDBJ whole genome shotgun (WGS) entry which is preliminary data.</text>
</comment>
<gene>
    <name evidence="9" type="ORF">T310_9832</name>
</gene>
<feature type="chain" id="PRO_5002481634" description="Cell wall mannoprotein 1" evidence="8">
    <location>
        <begin position="17"/>
        <end position="173"/>
    </location>
</feature>
<comment type="similarity">
    <text evidence="6">Belongs to the cell wall mannoprotein 1 family.</text>
</comment>
<proteinExistence type="inferred from homology"/>
<dbReference type="Pfam" id="PF12296">
    <property type="entry name" value="HsbA"/>
    <property type="match status" value="1"/>
</dbReference>
<evidence type="ECO:0000256" key="1">
    <source>
        <dbReference type="ARBA" id="ARBA00004191"/>
    </source>
</evidence>
<reference evidence="9 10" key="1">
    <citation type="submission" date="2015-04" db="EMBL/GenBank/DDBJ databases">
        <authorList>
            <person name="Heijne W.H."/>
            <person name="Fedorova N.D."/>
            <person name="Nierman W.C."/>
            <person name="Vollebregt A.W."/>
            <person name="Zhao Z."/>
            <person name="Wu L."/>
            <person name="Kumar M."/>
            <person name="Stam H."/>
            <person name="van den Berg M.A."/>
            <person name="Pel H.J."/>
        </authorList>
    </citation>
    <scope>NUCLEOTIDE SEQUENCE [LARGE SCALE GENOMIC DNA]</scope>
    <source>
        <strain evidence="9 10">CBS 393.64</strain>
    </source>
</reference>
<dbReference type="Proteomes" id="UP000053958">
    <property type="component" value="Unassembled WGS sequence"/>
</dbReference>
<comment type="subcellular location">
    <subcellularLocation>
        <location evidence="1">Secreted</location>
        <location evidence="1">Cell wall</location>
    </subcellularLocation>
</comment>
<dbReference type="Gene3D" id="1.20.1280.140">
    <property type="match status" value="1"/>
</dbReference>
<accession>A0A0F4YEI9</accession>
<evidence type="ECO:0000313" key="9">
    <source>
        <dbReference type="EMBL" id="KKA16565.1"/>
    </source>
</evidence>
<evidence type="ECO:0000256" key="3">
    <source>
        <dbReference type="ARBA" id="ARBA00022525"/>
    </source>
</evidence>
<evidence type="ECO:0000256" key="7">
    <source>
        <dbReference type="ARBA" id="ARBA00071527"/>
    </source>
</evidence>
<sequence>MSIKSLVVLFLSLAAASPLAKRDAATVLADLNTISTDLSTLDTAVQGFDGNILNALPIANDESTVENDLKQAISDTDASSAFSTSDSSSVTSAVTALEPSINKTINDLVAKKPQFSSAGITSLVLQDLQSLQNLTDTLSSSLQAKVTPSDASTIASGTTALDAAFASAIAAYS</sequence>
<dbReference type="OrthoDB" id="3485059at2759"/>
<dbReference type="GO" id="GO:0009277">
    <property type="term" value="C:fungal-type cell wall"/>
    <property type="evidence" value="ECO:0007669"/>
    <property type="project" value="UniProtKB-ARBA"/>
</dbReference>
<evidence type="ECO:0000256" key="6">
    <source>
        <dbReference type="ARBA" id="ARBA00060953"/>
    </source>
</evidence>
<dbReference type="EMBL" id="LASV01000752">
    <property type="protein sequence ID" value="KKA16565.1"/>
    <property type="molecule type" value="Genomic_DNA"/>
</dbReference>
<dbReference type="RefSeq" id="XP_013323177.1">
    <property type="nucleotide sequence ID" value="XM_013467723.1"/>
</dbReference>
<protein>
    <recommendedName>
        <fullName evidence="7">Cell wall mannoprotein 1</fullName>
    </recommendedName>
</protein>
<evidence type="ECO:0000256" key="2">
    <source>
        <dbReference type="ARBA" id="ARBA00022512"/>
    </source>
</evidence>
<dbReference type="PANTHER" id="PTHR38123:SF1">
    <property type="entry name" value="HYDROPHOBIC SURFACE BINDING PROTEIN"/>
    <property type="match status" value="1"/>
</dbReference>
<name>A0A0F4YEI9_RASE3</name>
<evidence type="ECO:0000256" key="5">
    <source>
        <dbReference type="ARBA" id="ARBA00023121"/>
    </source>
</evidence>
<keyword evidence="10" id="KW-1185">Reference proteome</keyword>
<keyword evidence="5" id="KW-0446">Lipid-binding</keyword>
<keyword evidence="3" id="KW-0964">Secreted</keyword>
<feature type="signal peptide" evidence="8">
    <location>
        <begin position="1"/>
        <end position="16"/>
    </location>
</feature>
<dbReference type="GeneID" id="25321754"/>
<dbReference type="PANTHER" id="PTHR38123">
    <property type="entry name" value="CELL WALL SERINE-THREONINE-RICH GALACTOMANNOPROTEIN MP1 (AFU_ORTHOLOGUE AFUA_4G03240)"/>
    <property type="match status" value="1"/>
</dbReference>
<dbReference type="InterPro" id="IPR021054">
    <property type="entry name" value="Cell_wall_mannoprotein_1"/>
</dbReference>
<organism evidence="9 10">
    <name type="scientific">Rasamsonia emersonii (strain ATCC 16479 / CBS 393.64 / IMI 116815)</name>
    <dbReference type="NCBI Taxonomy" id="1408163"/>
    <lineage>
        <taxon>Eukaryota</taxon>
        <taxon>Fungi</taxon>
        <taxon>Dikarya</taxon>
        <taxon>Ascomycota</taxon>
        <taxon>Pezizomycotina</taxon>
        <taxon>Eurotiomycetes</taxon>
        <taxon>Eurotiomycetidae</taxon>
        <taxon>Eurotiales</taxon>
        <taxon>Trichocomaceae</taxon>
        <taxon>Rasamsonia</taxon>
    </lineage>
</organism>
<keyword evidence="4 8" id="KW-0732">Signal</keyword>
<dbReference type="FunFam" id="1.20.1280.140:FF:000001">
    <property type="entry name" value="Cell wall serine-threonine-rich galactomannoprotein Mp1"/>
    <property type="match status" value="1"/>
</dbReference>